<keyword evidence="9" id="KW-1133">Transmembrane helix</keyword>
<dbReference type="GO" id="GO:0000155">
    <property type="term" value="F:phosphorelay sensor kinase activity"/>
    <property type="evidence" value="ECO:0007669"/>
    <property type="project" value="InterPro"/>
</dbReference>
<dbReference type="SUPFAM" id="SSF55874">
    <property type="entry name" value="ATPase domain of HSP90 chaperone/DNA topoisomerase II/histidine kinase"/>
    <property type="match status" value="1"/>
</dbReference>
<dbReference type="EMBL" id="MCOK01000001">
    <property type="protein sequence ID" value="OOC56484.1"/>
    <property type="molecule type" value="Genomic_DNA"/>
</dbReference>
<keyword evidence="3" id="KW-0597">Phosphoprotein</keyword>
<accession>A0A1V3C6R7</accession>
<feature type="transmembrane region" description="Helical" evidence="9">
    <location>
        <begin position="53"/>
        <end position="72"/>
    </location>
</feature>
<evidence type="ECO:0000256" key="7">
    <source>
        <dbReference type="ARBA" id="ARBA00022840"/>
    </source>
</evidence>
<evidence type="ECO:0000313" key="11">
    <source>
        <dbReference type="EMBL" id="OOC56484.1"/>
    </source>
</evidence>
<reference evidence="12" key="1">
    <citation type="submission" date="2016-08" db="EMBL/GenBank/DDBJ databases">
        <authorList>
            <person name="Tokovenko B."/>
            <person name="Kalinowski J."/>
        </authorList>
    </citation>
    <scope>NUCLEOTIDE SEQUENCE [LARGE SCALE GENOMIC DNA]</scope>
    <source>
        <strain evidence="12">UTMC102</strain>
    </source>
</reference>
<dbReference type="GO" id="GO:0005524">
    <property type="term" value="F:ATP binding"/>
    <property type="evidence" value="ECO:0007669"/>
    <property type="project" value="UniProtKB-KW"/>
</dbReference>
<dbReference type="GO" id="GO:0046983">
    <property type="term" value="F:protein dimerization activity"/>
    <property type="evidence" value="ECO:0007669"/>
    <property type="project" value="InterPro"/>
</dbReference>
<comment type="caution">
    <text evidence="11">The sequence shown here is derived from an EMBL/GenBank/DDBJ whole genome shotgun (WGS) entry which is preliminary data.</text>
</comment>
<comment type="catalytic activity">
    <reaction evidence="1">
        <text>ATP + protein L-histidine = ADP + protein N-phospho-L-histidine.</text>
        <dbReference type="EC" id="2.7.13.3"/>
    </reaction>
</comment>
<keyword evidence="12" id="KW-1185">Reference proteome</keyword>
<dbReference type="InterPro" id="IPR011712">
    <property type="entry name" value="Sig_transdc_His_kin_sub3_dim/P"/>
</dbReference>
<dbReference type="EC" id="2.7.13.3" evidence="2"/>
<keyword evidence="9" id="KW-0472">Membrane</keyword>
<evidence type="ECO:0000256" key="8">
    <source>
        <dbReference type="ARBA" id="ARBA00023012"/>
    </source>
</evidence>
<keyword evidence="7" id="KW-0067">ATP-binding</keyword>
<dbReference type="Proteomes" id="UP000189004">
    <property type="component" value="Unassembled WGS sequence"/>
</dbReference>
<dbReference type="SMART" id="SM00387">
    <property type="entry name" value="HATPase_c"/>
    <property type="match status" value="1"/>
</dbReference>
<dbReference type="STRING" id="501010.NOSIN_23845"/>
<evidence type="ECO:0000256" key="1">
    <source>
        <dbReference type="ARBA" id="ARBA00000085"/>
    </source>
</evidence>
<evidence type="ECO:0000256" key="3">
    <source>
        <dbReference type="ARBA" id="ARBA00022553"/>
    </source>
</evidence>
<dbReference type="OrthoDB" id="227596at2"/>
<keyword evidence="8" id="KW-0902">Two-component regulatory system</keyword>
<evidence type="ECO:0000256" key="5">
    <source>
        <dbReference type="ARBA" id="ARBA00022741"/>
    </source>
</evidence>
<dbReference type="Pfam" id="PF07730">
    <property type="entry name" value="HisKA_3"/>
    <property type="match status" value="1"/>
</dbReference>
<keyword evidence="9" id="KW-0812">Transmembrane</keyword>
<evidence type="ECO:0000256" key="2">
    <source>
        <dbReference type="ARBA" id="ARBA00012438"/>
    </source>
</evidence>
<evidence type="ECO:0000256" key="6">
    <source>
        <dbReference type="ARBA" id="ARBA00022777"/>
    </source>
</evidence>
<keyword evidence="6 11" id="KW-0418">Kinase</keyword>
<dbReference type="InterPro" id="IPR036890">
    <property type="entry name" value="HATPase_C_sf"/>
</dbReference>
<organism evidence="11 12">
    <name type="scientific">Nocardiopsis sinuspersici</name>
    <dbReference type="NCBI Taxonomy" id="501010"/>
    <lineage>
        <taxon>Bacteria</taxon>
        <taxon>Bacillati</taxon>
        <taxon>Actinomycetota</taxon>
        <taxon>Actinomycetes</taxon>
        <taxon>Streptosporangiales</taxon>
        <taxon>Nocardiopsidaceae</taxon>
        <taxon>Nocardiopsis</taxon>
    </lineage>
</organism>
<protein>
    <recommendedName>
        <fullName evidence="2">histidine kinase</fullName>
        <ecNumber evidence="2">2.7.13.3</ecNumber>
    </recommendedName>
</protein>
<proteinExistence type="predicted"/>
<dbReference type="RefSeq" id="WP_077692930.1">
    <property type="nucleotide sequence ID" value="NZ_MCOK01000001.1"/>
</dbReference>
<dbReference type="PANTHER" id="PTHR24421">
    <property type="entry name" value="NITRATE/NITRITE SENSOR PROTEIN NARX-RELATED"/>
    <property type="match status" value="1"/>
</dbReference>
<dbReference type="AlphaFoldDB" id="A0A1V3C6R7"/>
<evidence type="ECO:0000313" key="12">
    <source>
        <dbReference type="Proteomes" id="UP000189004"/>
    </source>
</evidence>
<name>A0A1V3C6R7_9ACTN</name>
<keyword evidence="4" id="KW-0808">Transferase</keyword>
<dbReference type="CDD" id="cd16917">
    <property type="entry name" value="HATPase_UhpB-NarQ-NarX-like"/>
    <property type="match status" value="1"/>
</dbReference>
<dbReference type="GO" id="GO:0016020">
    <property type="term" value="C:membrane"/>
    <property type="evidence" value="ECO:0007669"/>
    <property type="project" value="InterPro"/>
</dbReference>
<keyword evidence="5" id="KW-0547">Nucleotide-binding</keyword>
<dbReference type="PANTHER" id="PTHR24421:SF10">
    <property type="entry name" value="NITRATE_NITRITE SENSOR PROTEIN NARQ"/>
    <property type="match status" value="1"/>
</dbReference>
<dbReference type="InterPro" id="IPR003594">
    <property type="entry name" value="HATPase_dom"/>
</dbReference>
<dbReference type="InterPro" id="IPR050482">
    <property type="entry name" value="Sensor_HK_TwoCompSys"/>
</dbReference>
<evidence type="ECO:0000256" key="9">
    <source>
        <dbReference type="SAM" id="Phobius"/>
    </source>
</evidence>
<evidence type="ECO:0000256" key="4">
    <source>
        <dbReference type="ARBA" id="ARBA00022679"/>
    </source>
</evidence>
<gene>
    <name evidence="11" type="ORF">NOSIN_23845</name>
</gene>
<dbReference type="Gene3D" id="1.20.5.1930">
    <property type="match status" value="1"/>
</dbReference>
<dbReference type="Gene3D" id="3.30.565.10">
    <property type="entry name" value="Histidine kinase-like ATPase, C-terminal domain"/>
    <property type="match status" value="1"/>
</dbReference>
<evidence type="ECO:0000259" key="10">
    <source>
        <dbReference type="SMART" id="SM00387"/>
    </source>
</evidence>
<sequence length="366" mass="37668">MADAGLAAVLALVLVFQAVGIASTWGGGYWWFDAAAGSVVCVIALVRRRGRAAAAAAGLAVAAVSVLVSWLAGLPSEPGPAMALALAVLIGSAVRELPARPACAVAAGGLAVIAASLLTQLGSTSGMPVVVLNSLTWLGGVAGGLGPRLLDARRRAVAEGVRRGERMRLAREMHDVVAHHVTGIVVEAQAGQLDAPGRPEQARASFAAIEGAGSEALTAMRRVVGLLRDADGAAPTAPGPERLTALVGRFRERGGPAVELRLSEDEGMWPHEVAATVYRVVQESLTNVARHAAHAGTVTVDVARDGEEVTVEVADDSPGPSHRRRGGYGLVGMRERVEALRGTLDTGPRPGGGWSVRAVLPLEENR</sequence>
<dbReference type="Pfam" id="PF02518">
    <property type="entry name" value="HATPase_c"/>
    <property type="match status" value="1"/>
</dbReference>
<feature type="domain" description="Histidine kinase/HSP90-like ATPase" evidence="10">
    <location>
        <begin position="272"/>
        <end position="364"/>
    </location>
</feature>